<dbReference type="EMBL" id="CAMXCT010002099">
    <property type="protein sequence ID" value="CAI3995626.1"/>
    <property type="molecule type" value="Genomic_DNA"/>
</dbReference>
<accession>A0A9P1CQJ2</accession>
<reference evidence="1" key="1">
    <citation type="submission" date="2022-10" db="EMBL/GenBank/DDBJ databases">
        <authorList>
            <person name="Chen Y."/>
            <person name="Dougan E. K."/>
            <person name="Chan C."/>
            <person name="Rhodes N."/>
            <person name="Thang M."/>
        </authorList>
    </citation>
    <scope>NUCLEOTIDE SEQUENCE</scope>
</reference>
<organism evidence="1">
    <name type="scientific">Cladocopium goreaui</name>
    <dbReference type="NCBI Taxonomy" id="2562237"/>
    <lineage>
        <taxon>Eukaryota</taxon>
        <taxon>Sar</taxon>
        <taxon>Alveolata</taxon>
        <taxon>Dinophyceae</taxon>
        <taxon>Suessiales</taxon>
        <taxon>Symbiodiniaceae</taxon>
        <taxon>Cladocopium</taxon>
    </lineage>
</organism>
<protein>
    <submittedName>
        <fullName evidence="1">Uncharacterized protein</fullName>
    </submittedName>
</protein>
<keyword evidence="3" id="KW-1185">Reference proteome</keyword>
<gene>
    <name evidence="1" type="ORF">C1SCF055_LOCUS22162</name>
</gene>
<reference evidence="2" key="2">
    <citation type="submission" date="2024-04" db="EMBL/GenBank/DDBJ databases">
        <authorList>
            <person name="Chen Y."/>
            <person name="Shah S."/>
            <person name="Dougan E. K."/>
            <person name="Thang M."/>
            <person name="Chan C."/>
        </authorList>
    </citation>
    <scope>NUCLEOTIDE SEQUENCE [LARGE SCALE GENOMIC DNA]</scope>
</reference>
<name>A0A9P1CQJ2_9DINO</name>
<evidence type="ECO:0000313" key="2">
    <source>
        <dbReference type="EMBL" id="CAL1149001.1"/>
    </source>
</evidence>
<dbReference type="EMBL" id="CAMXCT030002099">
    <property type="protein sequence ID" value="CAL4782938.1"/>
    <property type="molecule type" value="Genomic_DNA"/>
</dbReference>
<comment type="caution">
    <text evidence="1">The sequence shown here is derived from an EMBL/GenBank/DDBJ whole genome shotgun (WGS) entry which is preliminary data.</text>
</comment>
<dbReference type="EMBL" id="CAMXCT020002099">
    <property type="protein sequence ID" value="CAL1149001.1"/>
    <property type="molecule type" value="Genomic_DNA"/>
</dbReference>
<dbReference type="AlphaFoldDB" id="A0A9P1CQJ2"/>
<dbReference type="Proteomes" id="UP001152797">
    <property type="component" value="Unassembled WGS sequence"/>
</dbReference>
<sequence>MAWKKVSNYVFHCWNQVGDEDAYIAEQAHRINMLDGRFYELGERVTETCNELSMTHDHVSGVHTHWLTEVVSFAADWEDDMEVDADNPSVGYGQSIQEMYETLKQEQRLCLIDGEIRDASTIQNLMLAVLQTTQIGLPAGTARPLRSRVATTFSDMAATARNQQRWESADRFQALAATYSG</sequence>
<evidence type="ECO:0000313" key="3">
    <source>
        <dbReference type="Proteomes" id="UP001152797"/>
    </source>
</evidence>
<evidence type="ECO:0000313" key="1">
    <source>
        <dbReference type="EMBL" id="CAI3995626.1"/>
    </source>
</evidence>
<proteinExistence type="predicted"/>